<evidence type="ECO:0000256" key="1">
    <source>
        <dbReference type="SAM" id="MobiDB-lite"/>
    </source>
</evidence>
<protein>
    <submittedName>
        <fullName evidence="2">Uncharacterized protein</fullName>
    </submittedName>
</protein>
<comment type="caution">
    <text evidence="2">The sequence shown here is derived from an EMBL/GenBank/DDBJ whole genome shotgun (WGS) entry which is preliminary data.</text>
</comment>
<gene>
    <name evidence="2" type="ORF">JEQ12_012024</name>
</gene>
<dbReference type="AlphaFoldDB" id="A0A836CS92"/>
<reference evidence="2 3" key="1">
    <citation type="submission" date="2020-12" db="EMBL/GenBank/DDBJ databases">
        <title>De novo assembly of Tibetan sheep genome.</title>
        <authorList>
            <person name="Li X."/>
        </authorList>
    </citation>
    <scope>NUCLEOTIDE SEQUENCE [LARGE SCALE GENOMIC DNA]</scope>
    <source>
        <tissue evidence="2">Heart</tissue>
    </source>
</reference>
<proteinExistence type="predicted"/>
<evidence type="ECO:0000313" key="3">
    <source>
        <dbReference type="Proteomes" id="UP000664991"/>
    </source>
</evidence>
<dbReference type="EMBL" id="JAEMGP010000023">
    <property type="protein sequence ID" value="KAG5195729.1"/>
    <property type="molecule type" value="Genomic_DNA"/>
</dbReference>
<accession>A0A836CS92</accession>
<dbReference type="Proteomes" id="UP000664991">
    <property type="component" value="Unassembled WGS sequence"/>
</dbReference>
<organism evidence="2 3">
    <name type="scientific">Ovis aries</name>
    <name type="common">Sheep</name>
    <dbReference type="NCBI Taxonomy" id="9940"/>
    <lineage>
        <taxon>Eukaryota</taxon>
        <taxon>Metazoa</taxon>
        <taxon>Chordata</taxon>
        <taxon>Craniata</taxon>
        <taxon>Vertebrata</taxon>
        <taxon>Euteleostomi</taxon>
        <taxon>Mammalia</taxon>
        <taxon>Eutheria</taxon>
        <taxon>Laurasiatheria</taxon>
        <taxon>Artiodactyla</taxon>
        <taxon>Ruminantia</taxon>
        <taxon>Pecora</taxon>
        <taxon>Bovidae</taxon>
        <taxon>Caprinae</taxon>
        <taxon>Ovis</taxon>
    </lineage>
</organism>
<evidence type="ECO:0000313" key="2">
    <source>
        <dbReference type="EMBL" id="KAG5195729.1"/>
    </source>
</evidence>
<feature type="region of interest" description="Disordered" evidence="1">
    <location>
        <begin position="1"/>
        <end position="41"/>
    </location>
</feature>
<name>A0A836CS92_SHEEP</name>
<sequence length="95" mass="10081">MPGGRAVESGPLESQGPHSEAAGYLEGHTTPKEQAQPGKEAVRPVFWTLLPPTERAVGEVCGTKSGKPGIQLGFGSALWDPEQVMELLLQTQSKD</sequence>